<dbReference type="InterPro" id="IPR013784">
    <property type="entry name" value="Carb-bd-like_fold"/>
</dbReference>
<dbReference type="GO" id="GO:0030246">
    <property type="term" value="F:carbohydrate binding"/>
    <property type="evidence" value="ECO:0007669"/>
    <property type="project" value="InterPro"/>
</dbReference>
<dbReference type="SUPFAM" id="SSF49452">
    <property type="entry name" value="Starch-binding domain-like"/>
    <property type="match status" value="1"/>
</dbReference>
<evidence type="ECO:0000256" key="7">
    <source>
        <dbReference type="ARBA" id="ARBA00023136"/>
    </source>
</evidence>
<keyword evidence="4 10" id="KW-0812">Transmembrane</keyword>
<organism evidence="14">
    <name type="scientific">uncultured Cytophagales bacterium</name>
    <dbReference type="NCBI Taxonomy" id="158755"/>
    <lineage>
        <taxon>Bacteria</taxon>
        <taxon>Pseudomonadati</taxon>
        <taxon>Bacteroidota</taxon>
        <taxon>Sphingobacteriia</taxon>
        <taxon>Sphingobacteriales</taxon>
        <taxon>environmental samples</taxon>
    </lineage>
</organism>
<keyword evidence="3 10" id="KW-1134">Transmembrane beta strand</keyword>
<keyword evidence="7 10" id="KW-0472">Membrane</keyword>
<dbReference type="GO" id="GO:0015344">
    <property type="term" value="F:siderophore uptake transmembrane transporter activity"/>
    <property type="evidence" value="ECO:0007669"/>
    <property type="project" value="TreeGrafter"/>
</dbReference>
<dbReference type="Gene3D" id="2.170.130.10">
    <property type="entry name" value="TonB-dependent receptor, plug domain"/>
    <property type="match status" value="1"/>
</dbReference>
<dbReference type="Gene3D" id="2.60.40.1120">
    <property type="entry name" value="Carboxypeptidase-like, regulatory domain"/>
    <property type="match status" value="1"/>
</dbReference>
<evidence type="ECO:0000256" key="5">
    <source>
        <dbReference type="ARBA" id="ARBA00022729"/>
    </source>
</evidence>
<dbReference type="GO" id="GO:0044718">
    <property type="term" value="P:siderophore transmembrane transport"/>
    <property type="evidence" value="ECO:0007669"/>
    <property type="project" value="TreeGrafter"/>
</dbReference>
<reference evidence="14" key="1">
    <citation type="submission" date="2020-02" db="EMBL/GenBank/DDBJ databases">
        <authorList>
            <person name="Meier V. D."/>
        </authorList>
    </citation>
    <scope>NUCLEOTIDE SEQUENCE</scope>
    <source>
        <strain evidence="14">AVDCRST_MAG56</strain>
    </source>
</reference>
<proteinExistence type="inferred from homology"/>
<evidence type="ECO:0000256" key="2">
    <source>
        <dbReference type="ARBA" id="ARBA00022448"/>
    </source>
</evidence>
<dbReference type="InterPro" id="IPR037066">
    <property type="entry name" value="Plug_dom_sf"/>
</dbReference>
<dbReference type="PROSITE" id="PS52016">
    <property type="entry name" value="TONB_DEPENDENT_REC_3"/>
    <property type="match status" value="1"/>
</dbReference>
<comment type="similarity">
    <text evidence="10 11">Belongs to the TonB-dependent receptor family.</text>
</comment>
<dbReference type="InterPro" id="IPR036942">
    <property type="entry name" value="Beta-barrel_TonB_sf"/>
</dbReference>
<evidence type="ECO:0000256" key="10">
    <source>
        <dbReference type="PROSITE-ProRule" id="PRU01360"/>
    </source>
</evidence>
<evidence type="ECO:0000259" key="12">
    <source>
        <dbReference type="Pfam" id="PF00593"/>
    </source>
</evidence>
<keyword evidence="5" id="KW-0732">Signal</keyword>
<evidence type="ECO:0000259" key="13">
    <source>
        <dbReference type="Pfam" id="PF07715"/>
    </source>
</evidence>
<evidence type="ECO:0000256" key="1">
    <source>
        <dbReference type="ARBA" id="ARBA00004571"/>
    </source>
</evidence>
<name>A0A6J4KJU0_9SPHI</name>
<dbReference type="CDD" id="cd01347">
    <property type="entry name" value="ligand_gated_channel"/>
    <property type="match status" value="1"/>
</dbReference>
<dbReference type="GO" id="GO:0009279">
    <property type="term" value="C:cell outer membrane"/>
    <property type="evidence" value="ECO:0007669"/>
    <property type="project" value="UniProtKB-SubCell"/>
</dbReference>
<dbReference type="Pfam" id="PF07715">
    <property type="entry name" value="Plug"/>
    <property type="match status" value="1"/>
</dbReference>
<dbReference type="PANTHER" id="PTHR30069">
    <property type="entry name" value="TONB-DEPENDENT OUTER MEMBRANE RECEPTOR"/>
    <property type="match status" value="1"/>
</dbReference>
<dbReference type="SUPFAM" id="SSF56935">
    <property type="entry name" value="Porins"/>
    <property type="match status" value="1"/>
</dbReference>
<dbReference type="Pfam" id="PF13620">
    <property type="entry name" value="CarboxypepD_reg"/>
    <property type="match status" value="1"/>
</dbReference>
<protein>
    <submittedName>
        <fullName evidence="14">TonB-dependent receptor</fullName>
    </submittedName>
</protein>
<keyword evidence="9 10" id="KW-0998">Cell outer membrane</keyword>
<feature type="domain" description="TonB-dependent receptor plug" evidence="13">
    <location>
        <begin position="176"/>
        <end position="281"/>
    </location>
</feature>
<evidence type="ECO:0000256" key="4">
    <source>
        <dbReference type="ARBA" id="ARBA00022692"/>
    </source>
</evidence>
<evidence type="ECO:0000313" key="14">
    <source>
        <dbReference type="EMBL" id="CAA9308019.1"/>
    </source>
</evidence>
<dbReference type="PANTHER" id="PTHR30069:SF29">
    <property type="entry name" value="HEMOGLOBIN AND HEMOGLOBIN-HAPTOGLOBIN-BINDING PROTEIN 1-RELATED"/>
    <property type="match status" value="1"/>
</dbReference>
<accession>A0A6J4KJU0</accession>
<evidence type="ECO:0000256" key="6">
    <source>
        <dbReference type="ARBA" id="ARBA00023077"/>
    </source>
</evidence>
<feature type="domain" description="TonB-dependent receptor-like beta-barrel" evidence="12">
    <location>
        <begin position="342"/>
        <end position="777"/>
    </location>
</feature>
<gene>
    <name evidence="14" type="ORF">AVDCRST_MAG56-6040</name>
</gene>
<sequence length="813" mass="88190">MCGGRSYLFVKKCLSFQKPIQEAGLLDIFEPGSPSRIFRTTSPGAARARPNSFVHVKKYVPFLLLALLPYLLHGQSVGGLVTAGPQGQPLPHVRITLDHTPFGTVTGPAGTFRLDKVPPGYYQLRAEAMGYATARFPVTVAAGGATDQVFALQPVTIQLNAGVVVTAQRFETDVFNRPEAIAVMGEEALRQRVPRTVPEALLGAAGVFVQKTNHGGGSPFVRGLTGQQTLLLVDGIRVNNATFRSGPNQYLNTFDPQSLERIEVLRGAGSVQYGSDALGGVVHLLTRTPSFTESFRVGGSGLVKYGSSGMERTARGEVHLGSPRFALLGGLAGRRFGDIRAGGNLGFLRPTGYDQLSGDVKARFRVSERILLTAAYSHLRQERVPLYHRVQLENYQYAYFHPQTRQLGYVRLEGFYAGRWVRQVQLTGSYQRFLEGRRSRRNDAPTFTEERDDTGTRGGTLTVHSEPMAGWHVQSGAEGYFDRVGSSRREVTAATGDFTSRRGLYPDGSTAASLAVYSLHSLAWRKFTFTAGGRYNAYRITVPESTLGTATLRPAALVGNAGVSYAPHPLHRLTASVHSAFRAPNVDDLGTLGIVDFRYELPNAGLSPEKALGYELGWKARTDRFSASVAAYHNGLSNIIGRVRAGGDSIQGYPVYLKENVAKAAIRGLEAEAEVQLARGLAAYGGLNYAFGQNQTAREPFRRIPPLNGRAGLSYGNGRPGWLRAETLFADRQDRLAAGDVDDNRIGPGGTPGWWIVNLNGGYAYRGLGLSAELHNLLDRPYKTHGSGVYGPGRSLWVTLTVALERGAGSRTK</sequence>
<dbReference type="InterPro" id="IPR039426">
    <property type="entry name" value="TonB-dep_rcpt-like"/>
</dbReference>
<dbReference type="InterPro" id="IPR012910">
    <property type="entry name" value="Plug_dom"/>
</dbReference>
<evidence type="ECO:0000256" key="8">
    <source>
        <dbReference type="ARBA" id="ARBA00023170"/>
    </source>
</evidence>
<comment type="subcellular location">
    <subcellularLocation>
        <location evidence="1 10">Cell outer membrane</location>
        <topology evidence="1 10">Multi-pass membrane protein</topology>
    </subcellularLocation>
</comment>
<dbReference type="Gene3D" id="2.40.170.20">
    <property type="entry name" value="TonB-dependent receptor, beta-barrel domain"/>
    <property type="match status" value="1"/>
</dbReference>
<keyword evidence="2 10" id="KW-0813">Transport</keyword>
<dbReference type="AlphaFoldDB" id="A0A6J4KJU0"/>
<dbReference type="EMBL" id="CADCTQ010000491">
    <property type="protein sequence ID" value="CAA9308019.1"/>
    <property type="molecule type" value="Genomic_DNA"/>
</dbReference>
<dbReference type="Pfam" id="PF00593">
    <property type="entry name" value="TonB_dep_Rec_b-barrel"/>
    <property type="match status" value="1"/>
</dbReference>
<keyword evidence="6 11" id="KW-0798">TonB box</keyword>
<dbReference type="InterPro" id="IPR000531">
    <property type="entry name" value="Beta-barrel_TonB"/>
</dbReference>
<keyword evidence="8 14" id="KW-0675">Receptor</keyword>
<evidence type="ECO:0000256" key="11">
    <source>
        <dbReference type="RuleBase" id="RU003357"/>
    </source>
</evidence>
<evidence type="ECO:0000256" key="9">
    <source>
        <dbReference type="ARBA" id="ARBA00023237"/>
    </source>
</evidence>
<evidence type="ECO:0000256" key="3">
    <source>
        <dbReference type="ARBA" id="ARBA00022452"/>
    </source>
</evidence>